<dbReference type="OrthoDB" id="449052at2759"/>
<accession>A0A3Q7ETL5</accession>
<keyword evidence="2 3" id="KW-0129">CBS domain</keyword>
<sequence length="444" mass="47381">MAQAKITENTSKLASYDAYFEKAQKRKKLPRNLQETLTDAFANIPVSSFPQVPGGKVIEIDAETSIGDAVKILSESNILSVPVKNPVAKNSLDWRERYLGVLDYSAIVLWVLEGAETAAAAISASSAAAAGVGAGTAGALGALALGATGPAAVAGLTVAAVGAAVAGGVAADRGAGKDAPTAANNLGEDFYKVILQEEPFKSTKVSSIIKSYRWAPFVPVAMDSSMLSVLLLLSKYRLRNVPVIERGSPYLKNFITQSAVVRGLVGCKGRDWFDCISAHPISELGLPYMSADEVISVRDDELILEAFKKMRDNNIGGLPVVEGSKKKIVGNVSIRDIRFLLLKPELFSNFRQLTVAGFMNTVASATHDATKAATPITCKLGSTLCTVIDTLASKLVHRIYVTAEDGDEVVGVITLRDVISCFIYEPSNFFDNYFGFSAQEMLRN</sequence>
<dbReference type="Proteomes" id="UP000004994">
    <property type="component" value="Chromosome 1"/>
</dbReference>
<evidence type="ECO:0000259" key="4">
    <source>
        <dbReference type="PROSITE" id="PS51371"/>
    </source>
</evidence>
<name>A0A3Q7ETL5_SOLLC</name>
<dbReference type="Pfam" id="PF00571">
    <property type="entry name" value="CBS"/>
    <property type="match status" value="2"/>
</dbReference>
<keyword evidence="6" id="KW-1185">Reference proteome</keyword>
<dbReference type="KEGG" id="sly:101251498"/>
<dbReference type="SUPFAM" id="SSF54631">
    <property type="entry name" value="CBS-domain pair"/>
    <property type="match status" value="2"/>
</dbReference>
<evidence type="ECO:0000256" key="2">
    <source>
        <dbReference type="ARBA" id="ARBA00023122"/>
    </source>
</evidence>
<dbReference type="InParanoid" id="A0A3Q7ETL5"/>
<dbReference type="FunCoup" id="A0A3Q7ETL5">
    <property type="interactions" value="214"/>
</dbReference>
<evidence type="ECO:0000313" key="6">
    <source>
        <dbReference type="Proteomes" id="UP000004994"/>
    </source>
</evidence>
<proteinExistence type="predicted"/>
<feature type="domain" description="CBS" evidence="4">
    <location>
        <begin position="289"/>
        <end position="348"/>
    </location>
</feature>
<evidence type="ECO:0000313" key="5">
    <source>
        <dbReference type="EnsemblPlants" id="Solyc01g010700.3.1"/>
    </source>
</evidence>
<dbReference type="Gramene" id="Solyc01g010700.3.1">
    <property type="protein sequence ID" value="Solyc01g010700.3.1"/>
    <property type="gene ID" value="Solyc01g010700.3"/>
</dbReference>
<dbReference type="InterPro" id="IPR050511">
    <property type="entry name" value="AMPK_gamma/SDS23_families"/>
</dbReference>
<dbReference type="PANTHER" id="PTHR13780">
    <property type="entry name" value="AMP-ACTIVATED PROTEIN KINASE, GAMMA REGULATORY SUBUNIT"/>
    <property type="match status" value="1"/>
</dbReference>
<dbReference type="EnsemblPlants" id="Solyc01g010700.3.1">
    <property type="protein sequence ID" value="Solyc01g010700.3.1"/>
    <property type="gene ID" value="Solyc01g010700.3"/>
</dbReference>
<keyword evidence="1" id="KW-0677">Repeat</keyword>
<feature type="domain" description="CBS" evidence="4">
    <location>
        <begin position="51"/>
        <end position="117"/>
    </location>
</feature>
<dbReference type="SMART" id="SM00116">
    <property type="entry name" value="CBS"/>
    <property type="match status" value="4"/>
</dbReference>
<dbReference type="PROSITE" id="PS51371">
    <property type="entry name" value="CBS"/>
    <property type="match status" value="3"/>
</dbReference>
<dbReference type="CDD" id="cd02205">
    <property type="entry name" value="CBS_pair_SF"/>
    <property type="match status" value="2"/>
</dbReference>
<dbReference type="InterPro" id="IPR046342">
    <property type="entry name" value="CBS_dom_sf"/>
</dbReference>
<dbReference type="PaxDb" id="4081-Solyc01g010700.2.1"/>
<gene>
    <name evidence="5" type="primary">LOC101251498</name>
</gene>
<feature type="domain" description="CBS" evidence="4">
    <location>
        <begin position="369"/>
        <end position="432"/>
    </location>
</feature>
<dbReference type="RefSeq" id="XP_004228390.1">
    <property type="nucleotide sequence ID" value="XM_004228342.5"/>
</dbReference>
<dbReference type="InterPro" id="IPR000644">
    <property type="entry name" value="CBS_dom"/>
</dbReference>
<dbReference type="PANTHER" id="PTHR13780:SF47">
    <property type="entry name" value="SNF1-RELATED PROTEIN KINASE REGULATORY SUBUNIT GAMMA-1-LIKE"/>
    <property type="match status" value="1"/>
</dbReference>
<protein>
    <recommendedName>
        <fullName evidence="4">CBS domain-containing protein</fullName>
    </recommendedName>
</protein>
<reference evidence="5" key="1">
    <citation type="journal article" date="2012" name="Nature">
        <title>The tomato genome sequence provides insights into fleshy fruit evolution.</title>
        <authorList>
            <consortium name="Tomato Genome Consortium"/>
        </authorList>
    </citation>
    <scope>NUCLEOTIDE SEQUENCE [LARGE SCALE GENOMIC DNA]</scope>
    <source>
        <strain evidence="5">cv. Heinz 1706</strain>
    </source>
</reference>
<organism evidence="5">
    <name type="scientific">Solanum lycopersicum</name>
    <name type="common">Tomato</name>
    <name type="synonym">Lycopersicon esculentum</name>
    <dbReference type="NCBI Taxonomy" id="4081"/>
    <lineage>
        <taxon>Eukaryota</taxon>
        <taxon>Viridiplantae</taxon>
        <taxon>Streptophyta</taxon>
        <taxon>Embryophyta</taxon>
        <taxon>Tracheophyta</taxon>
        <taxon>Spermatophyta</taxon>
        <taxon>Magnoliopsida</taxon>
        <taxon>eudicotyledons</taxon>
        <taxon>Gunneridae</taxon>
        <taxon>Pentapetalae</taxon>
        <taxon>asterids</taxon>
        <taxon>lamiids</taxon>
        <taxon>Solanales</taxon>
        <taxon>Solanaceae</taxon>
        <taxon>Solanoideae</taxon>
        <taxon>Solaneae</taxon>
        <taxon>Solanum</taxon>
        <taxon>Solanum subgen. Lycopersicon</taxon>
    </lineage>
</organism>
<dbReference type="SMR" id="A0A3Q7ETL5"/>
<evidence type="ECO:0000256" key="3">
    <source>
        <dbReference type="PROSITE-ProRule" id="PRU00703"/>
    </source>
</evidence>
<dbReference type="GeneID" id="101251498"/>
<dbReference type="Gene3D" id="3.10.580.10">
    <property type="entry name" value="CBS-domain"/>
    <property type="match status" value="2"/>
</dbReference>
<dbReference type="STRING" id="4081.A0A3Q7ETL5"/>
<evidence type="ECO:0000256" key="1">
    <source>
        <dbReference type="ARBA" id="ARBA00022737"/>
    </source>
</evidence>
<dbReference type="AlphaFoldDB" id="A0A3Q7ETL5"/>
<reference evidence="5" key="2">
    <citation type="submission" date="2019-01" db="UniProtKB">
        <authorList>
            <consortium name="EnsemblPlants"/>
        </authorList>
    </citation>
    <scope>IDENTIFICATION</scope>
    <source>
        <strain evidence="5">cv. Heinz 1706</strain>
    </source>
</reference>
<dbReference type="OMA" id="IYEPPGY"/>